<keyword evidence="3" id="KW-1185">Reference proteome</keyword>
<proteinExistence type="predicted"/>
<evidence type="ECO:0000313" key="3">
    <source>
        <dbReference type="Proteomes" id="UP000499080"/>
    </source>
</evidence>
<evidence type="ECO:0000259" key="1">
    <source>
        <dbReference type="Pfam" id="PF07727"/>
    </source>
</evidence>
<dbReference type="InterPro" id="IPR013103">
    <property type="entry name" value="RVT_2"/>
</dbReference>
<feature type="domain" description="Reverse transcriptase Ty1/copia-type" evidence="1">
    <location>
        <begin position="36"/>
        <end position="100"/>
    </location>
</feature>
<protein>
    <submittedName>
        <fullName evidence="2">Retrovirus-related Pol polyprotein from transposon RE1</fullName>
    </submittedName>
</protein>
<evidence type="ECO:0000313" key="2">
    <source>
        <dbReference type="EMBL" id="GBM08412.1"/>
    </source>
</evidence>
<dbReference type="EMBL" id="BGPR01000256">
    <property type="protein sequence ID" value="GBM08412.1"/>
    <property type="molecule type" value="Genomic_DNA"/>
</dbReference>
<name>A0A4Y2CV99_ARAVE</name>
<gene>
    <name evidence="2" type="primary">RE1_103</name>
    <name evidence="2" type="ORF">AVEN_108401_1</name>
</gene>
<accession>A0A4Y2CV99</accession>
<dbReference type="AlphaFoldDB" id="A0A4Y2CV99"/>
<reference evidence="2 3" key="1">
    <citation type="journal article" date="2019" name="Sci. Rep.">
        <title>Orb-weaving spider Araneus ventricosus genome elucidates the spidroin gene catalogue.</title>
        <authorList>
            <person name="Kono N."/>
            <person name="Nakamura H."/>
            <person name="Ohtoshi R."/>
            <person name="Moran D.A.P."/>
            <person name="Shinohara A."/>
            <person name="Yoshida Y."/>
            <person name="Fujiwara M."/>
            <person name="Mori M."/>
            <person name="Tomita M."/>
            <person name="Arakawa K."/>
        </authorList>
    </citation>
    <scope>NUCLEOTIDE SEQUENCE [LARGE SCALE GENOMIC DNA]</scope>
</reference>
<dbReference type="OrthoDB" id="6434337at2759"/>
<dbReference type="Pfam" id="PF07727">
    <property type="entry name" value="RVT_2"/>
    <property type="match status" value="1"/>
</dbReference>
<dbReference type="Proteomes" id="UP000499080">
    <property type="component" value="Unassembled WGS sequence"/>
</dbReference>
<sequence>MVTKIPKSHREAITSSLKEKWINDMETEIAILKDREIWEIVPHPQNKTVIGCRWIYSIKENAEGQILKYKACLVAQGFNHVEGLDYNETFSPVVNFTLVRRFFYPAS</sequence>
<comment type="caution">
    <text evidence="2">The sequence shown here is derived from an EMBL/GenBank/DDBJ whole genome shotgun (WGS) entry which is preliminary data.</text>
</comment>
<organism evidence="2 3">
    <name type="scientific">Araneus ventricosus</name>
    <name type="common">Orbweaver spider</name>
    <name type="synonym">Epeira ventricosa</name>
    <dbReference type="NCBI Taxonomy" id="182803"/>
    <lineage>
        <taxon>Eukaryota</taxon>
        <taxon>Metazoa</taxon>
        <taxon>Ecdysozoa</taxon>
        <taxon>Arthropoda</taxon>
        <taxon>Chelicerata</taxon>
        <taxon>Arachnida</taxon>
        <taxon>Araneae</taxon>
        <taxon>Araneomorphae</taxon>
        <taxon>Entelegynae</taxon>
        <taxon>Araneoidea</taxon>
        <taxon>Araneidae</taxon>
        <taxon>Araneus</taxon>
    </lineage>
</organism>